<keyword evidence="7" id="KW-1185">Reference proteome</keyword>
<dbReference type="Gene3D" id="3.40.190.10">
    <property type="entry name" value="Periplasmic binding protein-like II"/>
    <property type="match status" value="1"/>
</dbReference>
<proteinExistence type="inferred from homology"/>
<evidence type="ECO:0000256" key="3">
    <source>
        <dbReference type="ARBA" id="ARBA00022729"/>
    </source>
</evidence>
<dbReference type="GO" id="GO:1904680">
    <property type="term" value="F:peptide transmembrane transporter activity"/>
    <property type="evidence" value="ECO:0007669"/>
    <property type="project" value="TreeGrafter"/>
</dbReference>
<dbReference type="Gene3D" id="3.10.105.10">
    <property type="entry name" value="Dipeptide-binding Protein, Domain 3"/>
    <property type="match status" value="1"/>
</dbReference>
<dbReference type="EMBL" id="BKAJ01000025">
    <property type="protein sequence ID" value="GEP54202.1"/>
    <property type="molecule type" value="Genomic_DNA"/>
</dbReference>
<dbReference type="CDD" id="cd08502">
    <property type="entry name" value="PBP2_NikA_DppA_OppA_like_16"/>
    <property type="match status" value="1"/>
</dbReference>
<dbReference type="PANTHER" id="PTHR30290:SF38">
    <property type="entry name" value="D,D-DIPEPTIDE-BINDING PERIPLASMIC PROTEIN DDPA-RELATED"/>
    <property type="match status" value="1"/>
</dbReference>
<evidence type="ECO:0000313" key="6">
    <source>
        <dbReference type="EMBL" id="GEP54202.1"/>
    </source>
</evidence>
<dbReference type="Gene3D" id="3.90.76.10">
    <property type="entry name" value="Dipeptide-binding Protein, Domain 1"/>
    <property type="match status" value="1"/>
</dbReference>
<protein>
    <submittedName>
        <fullName evidence="6">Peptide ABC transporter substrate-binding protein</fullName>
    </submittedName>
</protein>
<dbReference type="GO" id="GO:0030288">
    <property type="term" value="C:outer membrane-bounded periplasmic space"/>
    <property type="evidence" value="ECO:0007669"/>
    <property type="project" value="UniProtKB-ARBA"/>
</dbReference>
<dbReference type="Proteomes" id="UP000321058">
    <property type="component" value="Unassembled WGS sequence"/>
</dbReference>
<evidence type="ECO:0000256" key="2">
    <source>
        <dbReference type="ARBA" id="ARBA00005695"/>
    </source>
</evidence>
<gene>
    <name evidence="6" type="ORF">RSO01_13680</name>
</gene>
<feature type="chain" id="PRO_5021732758" evidence="4">
    <location>
        <begin position="21"/>
        <end position="521"/>
    </location>
</feature>
<evidence type="ECO:0000313" key="7">
    <source>
        <dbReference type="Proteomes" id="UP000321058"/>
    </source>
</evidence>
<dbReference type="AlphaFoldDB" id="A0A512N5D4"/>
<dbReference type="InterPro" id="IPR030678">
    <property type="entry name" value="Peptide/Ni-bd"/>
</dbReference>
<comment type="subcellular location">
    <subcellularLocation>
        <location evidence="1">Periplasm</location>
    </subcellularLocation>
</comment>
<organism evidence="6 7">
    <name type="scientific">Reyranella soli</name>
    <dbReference type="NCBI Taxonomy" id="1230389"/>
    <lineage>
        <taxon>Bacteria</taxon>
        <taxon>Pseudomonadati</taxon>
        <taxon>Pseudomonadota</taxon>
        <taxon>Alphaproteobacteria</taxon>
        <taxon>Hyphomicrobiales</taxon>
        <taxon>Reyranellaceae</taxon>
        <taxon>Reyranella</taxon>
    </lineage>
</organism>
<comment type="similarity">
    <text evidence="2">Belongs to the bacterial solute-binding protein 5 family.</text>
</comment>
<accession>A0A512N5D4</accession>
<comment type="caution">
    <text evidence="6">The sequence shown here is derived from an EMBL/GenBank/DDBJ whole genome shotgun (WGS) entry which is preliminary data.</text>
</comment>
<reference evidence="6 7" key="1">
    <citation type="submission" date="2019-07" db="EMBL/GenBank/DDBJ databases">
        <title>Whole genome shotgun sequence of Reyranella soli NBRC 108950.</title>
        <authorList>
            <person name="Hosoyama A."/>
            <person name="Uohara A."/>
            <person name="Ohji S."/>
            <person name="Ichikawa N."/>
        </authorList>
    </citation>
    <scope>NUCLEOTIDE SEQUENCE [LARGE SCALE GENOMIC DNA]</scope>
    <source>
        <strain evidence="6 7">NBRC 108950</strain>
    </source>
</reference>
<name>A0A512N5D4_9HYPH</name>
<evidence type="ECO:0000256" key="1">
    <source>
        <dbReference type="ARBA" id="ARBA00004418"/>
    </source>
</evidence>
<sequence>MNRLKQVIAALAAVGTIASAAPAAAESVLRVRPFGDLKQIDPVITSDYMVRNHGYMVYDTLFALDEVMQIKPQMLERWQVSPDGLVYTFVLRDKLAFHNGTPVTAADVVASLERWGKRDGLGQQLMALTKSLTANDDRTVTLALTQPWGLVLEALGKPSSNVPFIMPAGIAKTPADTAITDATGSGPFIMKREEWVPGSKVVYVRNPNYVPRGEPPSGLAGGKTAKVDRVEWRYIPDAQTALNALQAGEIDIFEEVPPDFLPMLKGNAKIRTAPQDTMGMQMVFRMNTLVPPFNNPKVRQAIRYMIDQEMFAQAYVMDPTLYKNCPSFYMCSSPYFTDAGWVKPDLAKAKKLIVESGYDGTPVVVLHATESGPTNTFSLVAEQLMRDIGLKVEPQAMDWGTLVGRRASKATVDKGGWSLFMSGPTGADMMDPAGHLGLRSNCDKAWFGWPCDEEIEKLRAEFSLATDLQKKKELAKAIQLRAVEVGPYWPAAQLYLVRAMRSNVEGAPKAAVPVYWNISLK</sequence>
<dbReference type="SUPFAM" id="SSF53850">
    <property type="entry name" value="Periplasmic binding protein-like II"/>
    <property type="match status" value="1"/>
</dbReference>
<dbReference type="OrthoDB" id="7232729at2"/>
<feature type="signal peptide" evidence="4">
    <location>
        <begin position="1"/>
        <end position="20"/>
    </location>
</feature>
<dbReference type="GO" id="GO:0015833">
    <property type="term" value="P:peptide transport"/>
    <property type="evidence" value="ECO:0007669"/>
    <property type="project" value="TreeGrafter"/>
</dbReference>
<keyword evidence="3 4" id="KW-0732">Signal</keyword>
<evidence type="ECO:0000259" key="5">
    <source>
        <dbReference type="Pfam" id="PF00496"/>
    </source>
</evidence>
<dbReference type="RefSeq" id="WP_147147536.1">
    <property type="nucleotide sequence ID" value="NZ_BKAJ01000025.1"/>
</dbReference>
<dbReference type="InterPro" id="IPR039424">
    <property type="entry name" value="SBP_5"/>
</dbReference>
<dbReference type="PANTHER" id="PTHR30290">
    <property type="entry name" value="PERIPLASMIC BINDING COMPONENT OF ABC TRANSPORTER"/>
    <property type="match status" value="1"/>
</dbReference>
<dbReference type="GO" id="GO:0043190">
    <property type="term" value="C:ATP-binding cassette (ABC) transporter complex"/>
    <property type="evidence" value="ECO:0007669"/>
    <property type="project" value="InterPro"/>
</dbReference>
<dbReference type="Pfam" id="PF00496">
    <property type="entry name" value="SBP_bac_5"/>
    <property type="match status" value="1"/>
</dbReference>
<feature type="domain" description="Solute-binding protein family 5" evidence="5">
    <location>
        <begin position="69"/>
        <end position="436"/>
    </location>
</feature>
<dbReference type="InterPro" id="IPR000914">
    <property type="entry name" value="SBP_5_dom"/>
</dbReference>
<evidence type="ECO:0000256" key="4">
    <source>
        <dbReference type="SAM" id="SignalP"/>
    </source>
</evidence>
<dbReference type="PIRSF" id="PIRSF002741">
    <property type="entry name" value="MppA"/>
    <property type="match status" value="1"/>
</dbReference>